<dbReference type="InterPro" id="IPR001846">
    <property type="entry name" value="VWF_type-D"/>
</dbReference>
<proteinExistence type="inferred from homology"/>
<dbReference type="Pfam" id="PF00094">
    <property type="entry name" value="VWD"/>
    <property type="match status" value="1"/>
</dbReference>
<evidence type="ECO:0000256" key="1">
    <source>
        <dbReference type="ARBA" id="ARBA00007611"/>
    </source>
</evidence>
<keyword evidence="2" id="KW-0646">Protease inhibitor</keyword>
<organism evidence="7">
    <name type="scientific">Cacopsylla melanoneura</name>
    <dbReference type="NCBI Taxonomy" id="428564"/>
    <lineage>
        <taxon>Eukaryota</taxon>
        <taxon>Metazoa</taxon>
        <taxon>Ecdysozoa</taxon>
        <taxon>Arthropoda</taxon>
        <taxon>Hexapoda</taxon>
        <taxon>Insecta</taxon>
        <taxon>Pterygota</taxon>
        <taxon>Neoptera</taxon>
        <taxon>Paraneoptera</taxon>
        <taxon>Hemiptera</taxon>
        <taxon>Sternorrhyncha</taxon>
        <taxon>Psylloidea</taxon>
        <taxon>Psyllidae</taxon>
        <taxon>Psyllinae</taxon>
        <taxon>Cacopsylla</taxon>
    </lineage>
</organism>
<dbReference type="Pfam" id="PF01826">
    <property type="entry name" value="TIL"/>
    <property type="match status" value="1"/>
</dbReference>
<dbReference type="GO" id="GO:0005615">
    <property type="term" value="C:extracellular space"/>
    <property type="evidence" value="ECO:0007669"/>
    <property type="project" value="TreeGrafter"/>
</dbReference>
<dbReference type="InterPro" id="IPR014853">
    <property type="entry name" value="VWF/SSPO/ZAN-like_Cys-rich_dom"/>
</dbReference>
<evidence type="ECO:0000256" key="2">
    <source>
        <dbReference type="ARBA" id="ARBA00022690"/>
    </source>
</evidence>
<dbReference type="SUPFAM" id="SSF57567">
    <property type="entry name" value="Serine protease inhibitors"/>
    <property type="match status" value="1"/>
</dbReference>
<evidence type="ECO:0000313" key="7">
    <source>
        <dbReference type="EMBL" id="CAG6697909.1"/>
    </source>
</evidence>
<comment type="similarity">
    <text evidence="1">Belongs to the serine protease inhibitor-like (TIL domain-containing) family.</text>
</comment>
<dbReference type="PROSITE" id="PS51233">
    <property type="entry name" value="VWFD"/>
    <property type="match status" value="1"/>
</dbReference>
<evidence type="ECO:0000256" key="3">
    <source>
        <dbReference type="ARBA" id="ARBA00022900"/>
    </source>
</evidence>
<evidence type="ECO:0000256" key="4">
    <source>
        <dbReference type="ARBA" id="ARBA00023157"/>
    </source>
</evidence>
<evidence type="ECO:0000256" key="5">
    <source>
        <dbReference type="ARBA" id="ARBA00023180"/>
    </source>
</evidence>
<dbReference type="EMBL" id="HBUF01335327">
    <property type="protein sequence ID" value="CAG6697909.1"/>
    <property type="molecule type" value="Transcribed_RNA"/>
</dbReference>
<keyword evidence="5" id="KW-0325">Glycoprotein</keyword>
<dbReference type="CDD" id="cd19941">
    <property type="entry name" value="TIL"/>
    <property type="match status" value="1"/>
</dbReference>
<dbReference type="GO" id="GO:0031012">
    <property type="term" value="C:extracellular matrix"/>
    <property type="evidence" value="ECO:0007669"/>
    <property type="project" value="TreeGrafter"/>
</dbReference>
<accession>A0A8D8XK41</accession>
<feature type="domain" description="VWFD" evidence="6">
    <location>
        <begin position="1"/>
        <end position="78"/>
    </location>
</feature>
<dbReference type="InterPro" id="IPR036084">
    <property type="entry name" value="Ser_inhib-like_sf"/>
</dbReference>
<dbReference type="PANTHER" id="PTHR11339:SF386">
    <property type="entry name" value="HEMOLECTIN, ISOFORM A"/>
    <property type="match status" value="1"/>
</dbReference>
<evidence type="ECO:0000259" key="6">
    <source>
        <dbReference type="PROSITE" id="PS51233"/>
    </source>
</evidence>
<dbReference type="Pfam" id="PF08742">
    <property type="entry name" value="C8"/>
    <property type="match status" value="1"/>
</dbReference>
<dbReference type="InterPro" id="IPR050780">
    <property type="entry name" value="Mucin_vWF_Thrombospondin_sf"/>
</dbReference>
<dbReference type="PANTHER" id="PTHR11339">
    <property type="entry name" value="EXTRACELLULAR MATRIX GLYCOPROTEIN RELATED"/>
    <property type="match status" value="1"/>
</dbReference>
<protein>
    <submittedName>
        <fullName evidence="7">SCO-spondin</fullName>
    </submittedName>
</protein>
<dbReference type="FunFam" id="2.10.25.10:FF:000055">
    <property type="entry name" value="alpha-tectorin isoform X1"/>
    <property type="match status" value="1"/>
</dbReference>
<dbReference type="EMBL" id="HBUF01335326">
    <property type="protein sequence ID" value="CAG6697903.1"/>
    <property type="molecule type" value="Transcribed_RNA"/>
</dbReference>
<keyword evidence="4" id="KW-1015">Disulfide bond</keyword>
<keyword evidence="3" id="KW-0722">Serine protease inhibitor</keyword>
<name>A0A8D8XK41_9HEMI</name>
<reference evidence="7" key="1">
    <citation type="submission" date="2021-05" db="EMBL/GenBank/DDBJ databases">
        <authorList>
            <person name="Alioto T."/>
            <person name="Alioto T."/>
            <person name="Gomez Garrido J."/>
        </authorList>
    </citation>
    <scope>NUCLEOTIDE SEQUENCE</scope>
</reference>
<dbReference type="Gene3D" id="2.10.25.10">
    <property type="entry name" value="Laminin"/>
    <property type="match status" value="1"/>
</dbReference>
<dbReference type="AlphaFoldDB" id="A0A8D8XK41"/>
<dbReference type="GO" id="GO:0004867">
    <property type="term" value="F:serine-type endopeptidase inhibitor activity"/>
    <property type="evidence" value="ECO:0007669"/>
    <property type="project" value="UniProtKB-KW"/>
</dbReference>
<dbReference type="SMART" id="SM00832">
    <property type="entry name" value="C8"/>
    <property type="match status" value="1"/>
</dbReference>
<dbReference type="InterPro" id="IPR002919">
    <property type="entry name" value="TIL_dom"/>
</dbReference>
<sequence>MVRPGFMSKLHPSCLDKRRVCAALYLNSHPYSSLSTISQGLCGTFNDNQKDEFLTPEGDVEPDVNSFATKWQTNELCDNIRVERETEHPCDANVERKLMAQHMCKNITSNLFADCHLVVDPTPFYEDCLYDLCSCQGTPLAQCFCPILAAYAKECSHHGTPLEWRSSIRECGVQCPSGQEFQSCGNSCHRTCSDISHRLSCEVECVEGCNCGEGFTLNKYGECIPIGSCPCVSHGLEYPPHHKEIRPGVKGLQLWIDTVSLPQRM</sequence>